<name>A0A3R8MFR7_BIBTR</name>
<protein>
    <submittedName>
        <fullName evidence="2">DUF4376 domain-containing protein</fullName>
    </submittedName>
</protein>
<dbReference type="Pfam" id="PF14301">
    <property type="entry name" value="DUF4376"/>
    <property type="match status" value="1"/>
</dbReference>
<dbReference type="EMBL" id="RRUC01000015">
    <property type="protein sequence ID" value="RRN04754.1"/>
    <property type="molecule type" value="Genomic_DNA"/>
</dbReference>
<sequence length="210" mass="24073">MTYFYEQTKKTFLVDSIHKIPDSAIKVTDKEYELLIDGRARGKEIILMGNTLTLTPVKPSAYHEWNGTKWVITQSQQEIKHAKEITKMRETINVFRDQKINGGVYVEAVGKWIDTDATAERNLLSVKSSFDLFGEEVGEIAWTCADNSTLMIDKSKLMLIWQALMQAKTGNHANALRHKAAVEQAENPLEYDYSDGWSKTYEDYLNEKNQ</sequence>
<reference evidence="2 3" key="1">
    <citation type="submission" date="2018-11" db="EMBL/GenBank/DDBJ databases">
        <title>Whole genome sequence of Bibersteinia trehalosi strain OADDL-BT1 an multidrug resistant pathogen isolate.</title>
        <authorList>
            <person name="Couger M."/>
            <person name="Ramachandran A."/>
        </authorList>
    </citation>
    <scope>NUCLEOTIDE SEQUENCE [LARGE SCALE GENOMIC DNA]</scope>
    <source>
        <strain evidence="2 3">OADDL-BT1</strain>
    </source>
</reference>
<evidence type="ECO:0000313" key="3">
    <source>
        <dbReference type="Proteomes" id="UP000276010"/>
    </source>
</evidence>
<comment type="caution">
    <text evidence="2">The sequence shown here is derived from an EMBL/GenBank/DDBJ whole genome shotgun (WGS) entry which is preliminary data.</text>
</comment>
<dbReference type="Proteomes" id="UP000276010">
    <property type="component" value="Unassembled WGS sequence"/>
</dbReference>
<proteinExistence type="predicted"/>
<organism evidence="2 3">
    <name type="scientific">Bibersteinia trehalosi</name>
    <name type="common">Pasteurella trehalosi</name>
    <dbReference type="NCBI Taxonomy" id="47735"/>
    <lineage>
        <taxon>Bacteria</taxon>
        <taxon>Pseudomonadati</taxon>
        <taxon>Pseudomonadota</taxon>
        <taxon>Gammaproteobacteria</taxon>
        <taxon>Pasteurellales</taxon>
        <taxon>Pasteurellaceae</taxon>
        <taxon>Bibersteinia</taxon>
    </lineage>
</organism>
<evidence type="ECO:0000259" key="1">
    <source>
        <dbReference type="Pfam" id="PF14301"/>
    </source>
</evidence>
<evidence type="ECO:0000313" key="2">
    <source>
        <dbReference type="EMBL" id="RRN04754.1"/>
    </source>
</evidence>
<dbReference type="AlphaFoldDB" id="A0A3R8MFR7"/>
<feature type="domain" description="DUF4376" evidence="1">
    <location>
        <begin position="87"/>
        <end position="194"/>
    </location>
</feature>
<dbReference type="RefSeq" id="WP_125134734.1">
    <property type="nucleotide sequence ID" value="NZ_RRUC01000015.1"/>
</dbReference>
<dbReference type="InterPro" id="IPR025484">
    <property type="entry name" value="DUF4376"/>
</dbReference>
<accession>A0A3R8MFR7</accession>
<gene>
    <name evidence="2" type="ORF">EIM44_04770</name>
</gene>